<feature type="transmembrane region" description="Helical" evidence="6">
    <location>
        <begin position="134"/>
        <end position="154"/>
    </location>
</feature>
<dbReference type="AlphaFoldDB" id="A0A244CMV2"/>
<dbReference type="Pfam" id="PF07947">
    <property type="entry name" value="YhhN"/>
    <property type="match status" value="1"/>
</dbReference>
<dbReference type="RefSeq" id="WP_086745214.1">
    <property type="nucleotide sequence ID" value="NZ_MWPV01000005.1"/>
</dbReference>
<keyword evidence="8" id="KW-1185">Reference proteome</keyword>
<keyword evidence="3 6" id="KW-0812">Transmembrane</keyword>
<dbReference type="OrthoDB" id="5592477at2"/>
<feature type="transmembrane region" description="Helical" evidence="6">
    <location>
        <begin position="192"/>
        <end position="210"/>
    </location>
</feature>
<dbReference type="PANTHER" id="PTHR31885:SF6">
    <property type="entry name" value="GH04784P"/>
    <property type="match status" value="1"/>
</dbReference>
<feature type="transmembrane region" description="Helical" evidence="6">
    <location>
        <begin position="52"/>
        <end position="71"/>
    </location>
</feature>
<evidence type="ECO:0000256" key="1">
    <source>
        <dbReference type="ARBA" id="ARBA00004141"/>
    </source>
</evidence>
<feature type="transmembrane region" description="Helical" evidence="6">
    <location>
        <begin position="104"/>
        <end position="122"/>
    </location>
</feature>
<reference evidence="7 8" key="1">
    <citation type="submission" date="2017-02" db="EMBL/GenBank/DDBJ databases">
        <title>Pseudoalteromonas ulvae TC14 Genome.</title>
        <authorList>
            <person name="Molmeret M."/>
        </authorList>
    </citation>
    <scope>NUCLEOTIDE SEQUENCE [LARGE SCALE GENOMIC DNA]</scope>
    <source>
        <strain evidence="7">TC14</strain>
    </source>
</reference>
<gene>
    <name evidence="7" type="ORF">B1199_16485</name>
</gene>
<dbReference type="PANTHER" id="PTHR31885">
    <property type="entry name" value="GH04784P"/>
    <property type="match status" value="1"/>
</dbReference>
<dbReference type="Proteomes" id="UP000194841">
    <property type="component" value="Unassembled WGS sequence"/>
</dbReference>
<dbReference type="GO" id="GO:0016020">
    <property type="term" value="C:membrane"/>
    <property type="evidence" value="ECO:0007669"/>
    <property type="project" value="UniProtKB-SubCell"/>
</dbReference>
<comment type="caution">
    <text evidence="7">The sequence shown here is derived from an EMBL/GenBank/DDBJ whole genome shotgun (WGS) entry which is preliminary data.</text>
</comment>
<evidence type="ECO:0000256" key="6">
    <source>
        <dbReference type="SAM" id="Phobius"/>
    </source>
</evidence>
<evidence type="ECO:0008006" key="9">
    <source>
        <dbReference type="Google" id="ProtNLM"/>
    </source>
</evidence>
<dbReference type="GO" id="GO:0016787">
    <property type="term" value="F:hydrolase activity"/>
    <property type="evidence" value="ECO:0007669"/>
    <property type="project" value="TreeGrafter"/>
</dbReference>
<evidence type="ECO:0000313" key="8">
    <source>
        <dbReference type="Proteomes" id="UP000194841"/>
    </source>
</evidence>
<feature type="transmembrane region" description="Helical" evidence="6">
    <location>
        <begin position="160"/>
        <end position="180"/>
    </location>
</feature>
<evidence type="ECO:0000256" key="4">
    <source>
        <dbReference type="ARBA" id="ARBA00022989"/>
    </source>
</evidence>
<keyword evidence="5 6" id="KW-0472">Membrane</keyword>
<name>A0A244CMV2_PSEDV</name>
<evidence type="ECO:0000256" key="3">
    <source>
        <dbReference type="ARBA" id="ARBA00022692"/>
    </source>
</evidence>
<keyword evidence="4 6" id="KW-1133">Transmembrane helix</keyword>
<comment type="similarity">
    <text evidence="2">Belongs to the TMEM86 family.</text>
</comment>
<evidence type="ECO:0000256" key="5">
    <source>
        <dbReference type="ARBA" id="ARBA00023136"/>
    </source>
</evidence>
<proteinExistence type="inferred from homology"/>
<feature type="transmembrane region" description="Helical" evidence="6">
    <location>
        <begin position="6"/>
        <end position="21"/>
    </location>
</feature>
<dbReference type="InterPro" id="IPR012506">
    <property type="entry name" value="TMEM86B-like"/>
</dbReference>
<evidence type="ECO:0000313" key="7">
    <source>
        <dbReference type="EMBL" id="OUL56961.1"/>
    </source>
</evidence>
<evidence type="ECO:0000256" key="2">
    <source>
        <dbReference type="ARBA" id="ARBA00007375"/>
    </source>
</evidence>
<accession>A0A244CMV2</accession>
<dbReference type="EMBL" id="MWPV01000005">
    <property type="protein sequence ID" value="OUL56961.1"/>
    <property type="molecule type" value="Genomic_DNA"/>
</dbReference>
<feature type="transmembrane region" description="Helical" evidence="6">
    <location>
        <begin position="78"/>
        <end position="98"/>
    </location>
</feature>
<organism evidence="7 8">
    <name type="scientific">Pseudoalteromonas ulvae</name>
    <dbReference type="NCBI Taxonomy" id="107327"/>
    <lineage>
        <taxon>Bacteria</taxon>
        <taxon>Pseudomonadati</taxon>
        <taxon>Pseudomonadota</taxon>
        <taxon>Gammaproteobacteria</taxon>
        <taxon>Alteromonadales</taxon>
        <taxon>Pseudoalteromonadaceae</taxon>
        <taxon>Pseudoalteromonas</taxon>
    </lineage>
</organism>
<protein>
    <recommendedName>
        <fullName evidence="9">Lysoplasmalogenase</fullName>
    </recommendedName>
</protein>
<sequence>MTTILYIITALALAHIIADYYRVWQASYLLKPATTMSIIFLAQYLTWPAFDMFTALVIFALVFSLLGDIFLMLRSDRFLAGLISFFIAHVLYISAFLYAAPLTIHLGLLIGLMLVGSGYLYVVLPKAGQLQIPVVAYGLVLQLMVLSAGSFAMAEGHSSSQYLCLIGALYFIFSDSVLGFSRFVKAWPISHSIVLGSYYLAQTLLVLGLLSPR</sequence>
<comment type="subcellular location">
    <subcellularLocation>
        <location evidence="1">Membrane</location>
        <topology evidence="1">Multi-pass membrane protein</topology>
    </subcellularLocation>
</comment>